<proteinExistence type="predicted"/>
<dbReference type="SUPFAM" id="SSF52743">
    <property type="entry name" value="Subtilisin-like"/>
    <property type="match status" value="1"/>
</dbReference>
<reference evidence="2" key="1">
    <citation type="journal article" date="2020" name="bioRxiv">
        <title>Comparative genomics of Chlamydomonas.</title>
        <authorList>
            <person name="Craig R.J."/>
            <person name="Hasan A.R."/>
            <person name="Ness R.W."/>
            <person name="Keightley P.D."/>
        </authorList>
    </citation>
    <scope>NUCLEOTIDE SEQUENCE</scope>
    <source>
        <strain evidence="2">CCAP 11/70</strain>
    </source>
</reference>
<gene>
    <name evidence="2" type="ORF">HYH03_014995</name>
</gene>
<dbReference type="EMBL" id="JAEHOE010000114">
    <property type="protein sequence ID" value="KAG2486290.1"/>
    <property type="molecule type" value="Genomic_DNA"/>
</dbReference>
<dbReference type="OrthoDB" id="371436at2759"/>
<dbReference type="Gene3D" id="3.40.50.200">
    <property type="entry name" value="Peptidase S8/S53 domain"/>
    <property type="match status" value="1"/>
</dbReference>
<organism evidence="2 3">
    <name type="scientific">Edaphochlamys debaryana</name>
    <dbReference type="NCBI Taxonomy" id="47281"/>
    <lineage>
        <taxon>Eukaryota</taxon>
        <taxon>Viridiplantae</taxon>
        <taxon>Chlorophyta</taxon>
        <taxon>core chlorophytes</taxon>
        <taxon>Chlorophyceae</taxon>
        <taxon>CS clade</taxon>
        <taxon>Chlamydomonadales</taxon>
        <taxon>Chlamydomonadales incertae sedis</taxon>
        <taxon>Edaphochlamys</taxon>
    </lineage>
</organism>
<dbReference type="Pfam" id="PF00082">
    <property type="entry name" value="Peptidase_S8"/>
    <property type="match status" value="1"/>
</dbReference>
<name>A0A835XSV6_9CHLO</name>
<evidence type="ECO:0000259" key="1">
    <source>
        <dbReference type="Pfam" id="PF00082"/>
    </source>
</evidence>
<dbReference type="Proteomes" id="UP000612055">
    <property type="component" value="Unassembled WGS sequence"/>
</dbReference>
<dbReference type="AlphaFoldDB" id="A0A835XSV6"/>
<comment type="caution">
    <text evidence="2">The sequence shown here is derived from an EMBL/GenBank/DDBJ whole genome shotgun (WGS) entry which is preliminary data.</text>
</comment>
<keyword evidence="3" id="KW-1185">Reference proteome</keyword>
<evidence type="ECO:0000313" key="2">
    <source>
        <dbReference type="EMBL" id="KAG2486290.1"/>
    </source>
</evidence>
<dbReference type="GO" id="GO:0006508">
    <property type="term" value="P:proteolysis"/>
    <property type="evidence" value="ECO:0007669"/>
    <property type="project" value="InterPro"/>
</dbReference>
<protein>
    <recommendedName>
        <fullName evidence="1">Peptidase S8/S53 domain-containing protein</fullName>
    </recommendedName>
</protein>
<sequence>MAYGSTLIGVRVSGKAAGVPWSAWIKAVIYAAQRKDLGGAGSDVLTLEWVDDERVNRANRTGVRSELYGNGTNINHMLNRAIAFANRNGVLIVVSAGLWPAYGLPGDLRTEKSYVTNPCENANVLCVAASAPVGVCPPSHCAQNSINWFYCPLGLDFAGADYNRLAYFSSYGGALYIQKAAMDKGKLETELCAPGRTKTSVSAGQVKAAIVRGAVLPPGNPGEMRKIYGAGIINVPRTLGL</sequence>
<feature type="domain" description="Peptidase S8/S53" evidence="1">
    <location>
        <begin position="2"/>
        <end position="202"/>
    </location>
</feature>
<accession>A0A835XSV6</accession>
<evidence type="ECO:0000313" key="3">
    <source>
        <dbReference type="Proteomes" id="UP000612055"/>
    </source>
</evidence>
<dbReference type="InterPro" id="IPR036852">
    <property type="entry name" value="Peptidase_S8/S53_dom_sf"/>
</dbReference>
<dbReference type="InterPro" id="IPR000209">
    <property type="entry name" value="Peptidase_S8/S53_dom"/>
</dbReference>
<dbReference type="GO" id="GO:0004252">
    <property type="term" value="F:serine-type endopeptidase activity"/>
    <property type="evidence" value="ECO:0007669"/>
    <property type="project" value="InterPro"/>
</dbReference>